<protein>
    <recommendedName>
        <fullName evidence="3">Endonuclease/exonuclease/phosphatase domain-containing protein</fullName>
    </recommendedName>
</protein>
<keyword evidence="2" id="KW-1185">Reference proteome</keyword>
<dbReference type="STRING" id="230819.A0A5C3KFH0"/>
<dbReference type="AlphaFoldDB" id="A0A5C3KFH0"/>
<evidence type="ECO:0000313" key="2">
    <source>
        <dbReference type="Proteomes" id="UP000307440"/>
    </source>
</evidence>
<evidence type="ECO:0008006" key="3">
    <source>
        <dbReference type="Google" id="ProtNLM"/>
    </source>
</evidence>
<dbReference type="EMBL" id="ML210382">
    <property type="protein sequence ID" value="TFK18722.1"/>
    <property type="molecule type" value="Genomic_DNA"/>
</dbReference>
<name>A0A5C3KFH0_COPMA</name>
<feature type="non-terminal residue" evidence="1">
    <location>
        <position position="1"/>
    </location>
</feature>
<reference evidence="1 2" key="1">
    <citation type="journal article" date="2019" name="Nat. Ecol. Evol.">
        <title>Megaphylogeny resolves global patterns of mushroom evolution.</title>
        <authorList>
            <person name="Varga T."/>
            <person name="Krizsan K."/>
            <person name="Foldi C."/>
            <person name="Dima B."/>
            <person name="Sanchez-Garcia M."/>
            <person name="Sanchez-Ramirez S."/>
            <person name="Szollosi G.J."/>
            <person name="Szarkandi J.G."/>
            <person name="Papp V."/>
            <person name="Albert L."/>
            <person name="Andreopoulos W."/>
            <person name="Angelini C."/>
            <person name="Antonin V."/>
            <person name="Barry K.W."/>
            <person name="Bougher N.L."/>
            <person name="Buchanan P."/>
            <person name="Buyck B."/>
            <person name="Bense V."/>
            <person name="Catcheside P."/>
            <person name="Chovatia M."/>
            <person name="Cooper J."/>
            <person name="Damon W."/>
            <person name="Desjardin D."/>
            <person name="Finy P."/>
            <person name="Geml J."/>
            <person name="Haridas S."/>
            <person name="Hughes K."/>
            <person name="Justo A."/>
            <person name="Karasinski D."/>
            <person name="Kautmanova I."/>
            <person name="Kiss B."/>
            <person name="Kocsube S."/>
            <person name="Kotiranta H."/>
            <person name="LaButti K.M."/>
            <person name="Lechner B.E."/>
            <person name="Liimatainen K."/>
            <person name="Lipzen A."/>
            <person name="Lukacs Z."/>
            <person name="Mihaltcheva S."/>
            <person name="Morgado L.N."/>
            <person name="Niskanen T."/>
            <person name="Noordeloos M.E."/>
            <person name="Ohm R.A."/>
            <person name="Ortiz-Santana B."/>
            <person name="Ovrebo C."/>
            <person name="Racz N."/>
            <person name="Riley R."/>
            <person name="Savchenko A."/>
            <person name="Shiryaev A."/>
            <person name="Soop K."/>
            <person name="Spirin V."/>
            <person name="Szebenyi C."/>
            <person name="Tomsovsky M."/>
            <person name="Tulloss R.E."/>
            <person name="Uehling J."/>
            <person name="Grigoriev I.V."/>
            <person name="Vagvolgyi C."/>
            <person name="Papp T."/>
            <person name="Martin F.M."/>
            <person name="Miettinen O."/>
            <person name="Hibbett D.S."/>
            <person name="Nagy L.G."/>
        </authorList>
    </citation>
    <scope>NUCLEOTIDE SEQUENCE [LARGE SCALE GENOMIC DNA]</scope>
    <source>
        <strain evidence="1 2">CBS 121175</strain>
    </source>
</reference>
<dbReference type="InterPro" id="IPR036691">
    <property type="entry name" value="Endo/exonu/phosph_ase_sf"/>
</dbReference>
<dbReference type="Proteomes" id="UP000307440">
    <property type="component" value="Unassembled WGS sequence"/>
</dbReference>
<proteinExistence type="predicted"/>
<sequence length="83" mass="9748">DWDVILLQEPSLTYYRNIRTPSHYRPVYPPGHHDTNNNPRSGIWINTKLYTNSWQEINIPGTIDVTAVQFRDGDNKLSIFNVY</sequence>
<feature type="non-terminal residue" evidence="1">
    <location>
        <position position="83"/>
    </location>
</feature>
<dbReference type="Gene3D" id="3.60.10.10">
    <property type="entry name" value="Endonuclease/exonuclease/phosphatase"/>
    <property type="match status" value="1"/>
</dbReference>
<dbReference type="SUPFAM" id="SSF56219">
    <property type="entry name" value="DNase I-like"/>
    <property type="match status" value="1"/>
</dbReference>
<organism evidence="1 2">
    <name type="scientific">Coprinopsis marcescibilis</name>
    <name type="common">Agaric fungus</name>
    <name type="synonym">Psathyrella marcescibilis</name>
    <dbReference type="NCBI Taxonomy" id="230819"/>
    <lineage>
        <taxon>Eukaryota</taxon>
        <taxon>Fungi</taxon>
        <taxon>Dikarya</taxon>
        <taxon>Basidiomycota</taxon>
        <taxon>Agaricomycotina</taxon>
        <taxon>Agaricomycetes</taxon>
        <taxon>Agaricomycetidae</taxon>
        <taxon>Agaricales</taxon>
        <taxon>Agaricineae</taxon>
        <taxon>Psathyrellaceae</taxon>
        <taxon>Coprinopsis</taxon>
    </lineage>
</organism>
<evidence type="ECO:0000313" key="1">
    <source>
        <dbReference type="EMBL" id="TFK18722.1"/>
    </source>
</evidence>
<gene>
    <name evidence="1" type="ORF">FA15DRAFT_558922</name>
</gene>
<dbReference type="OrthoDB" id="2840473at2759"/>
<accession>A0A5C3KFH0</accession>